<name>A0ABD5QIP8_9EURY</name>
<gene>
    <name evidence="1" type="ORF">ACFPFO_17985</name>
</gene>
<keyword evidence="2" id="KW-1185">Reference proteome</keyword>
<comment type="caution">
    <text evidence="1">The sequence shown here is derived from an EMBL/GenBank/DDBJ whole genome shotgun (WGS) entry which is preliminary data.</text>
</comment>
<organism evidence="1 2">
    <name type="scientific">Saliphagus infecundisoli</name>
    <dbReference type="NCBI Taxonomy" id="1849069"/>
    <lineage>
        <taxon>Archaea</taxon>
        <taxon>Methanobacteriati</taxon>
        <taxon>Methanobacteriota</taxon>
        <taxon>Stenosarchaea group</taxon>
        <taxon>Halobacteria</taxon>
        <taxon>Halobacteriales</taxon>
        <taxon>Natrialbaceae</taxon>
        <taxon>Saliphagus</taxon>
    </lineage>
</organism>
<dbReference type="EMBL" id="JBHSJG010000050">
    <property type="protein sequence ID" value="MFC4989615.1"/>
    <property type="molecule type" value="Genomic_DNA"/>
</dbReference>
<sequence length="201" mass="23100">MLWGDKLFGEIDGHAFDFDCIRVGGVEPVIERREMLVSRIIELDWRIRAVAVDGEIERQRVRAGKRVDSLPERFFGRVQGVQRADLSDDLGRCSLTRRRDDANVLLFAIERRVGGRVESEDDRMDILRVVDAFADHFGDLGFDRPERDRPIREQSSRKRLVTGGFDDTLESELRKLVSSNPSFAGVEHVRRENIFGSNRSQ</sequence>
<proteinExistence type="predicted"/>
<reference evidence="1 2" key="1">
    <citation type="journal article" date="2019" name="Int. J. Syst. Evol. Microbiol.">
        <title>The Global Catalogue of Microorganisms (GCM) 10K type strain sequencing project: providing services to taxonomists for standard genome sequencing and annotation.</title>
        <authorList>
            <consortium name="The Broad Institute Genomics Platform"/>
            <consortium name="The Broad Institute Genome Sequencing Center for Infectious Disease"/>
            <person name="Wu L."/>
            <person name="Ma J."/>
        </authorList>
    </citation>
    <scope>NUCLEOTIDE SEQUENCE [LARGE SCALE GENOMIC DNA]</scope>
    <source>
        <strain evidence="1 2">CGMCC 1.15824</strain>
    </source>
</reference>
<dbReference type="Proteomes" id="UP001595925">
    <property type="component" value="Unassembled WGS sequence"/>
</dbReference>
<evidence type="ECO:0000313" key="2">
    <source>
        <dbReference type="Proteomes" id="UP001595925"/>
    </source>
</evidence>
<evidence type="ECO:0000313" key="1">
    <source>
        <dbReference type="EMBL" id="MFC4989615.1"/>
    </source>
</evidence>
<accession>A0ABD5QIP8</accession>
<protein>
    <submittedName>
        <fullName evidence="1">Uncharacterized protein</fullName>
    </submittedName>
</protein>
<dbReference type="AlphaFoldDB" id="A0ABD5QIP8"/>